<dbReference type="CDD" id="cd23992">
    <property type="entry name" value="PBP_GOBP"/>
    <property type="match status" value="1"/>
</dbReference>
<name>A0ABM1N8X5_NICVS</name>
<accession>A0ABM1N8X5</accession>
<evidence type="ECO:0000313" key="3">
    <source>
        <dbReference type="RefSeq" id="XP_017783275.1"/>
    </source>
</evidence>
<evidence type="ECO:0000313" key="2">
    <source>
        <dbReference type="Proteomes" id="UP000695000"/>
    </source>
</evidence>
<dbReference type="Gene3D" id="1.10.238.20">
    <property type="entry name" value="Pheromone/general odorant binding protein domain"/>
    <property type="match status" value="1"/>
</dbReference>
<dbReference type="PANTHER" id="PTHR21364:SF2">
    <property type="entry name" value="GENERAL ODORANT-BINDING PROTEIN 19A"/>
    <property type="match status" value="1"/>
</dbReference>
<dbReference type="GeneID" id="108567370"/>
<dbReference type="RefSeq" id="XP_017783275.1">
    <property type="nucleotide sequence ID" value="XM_017927786.1"/>
</dbReference>
<dbReference type="PANTHER" id="PTHR21364">
    <property type="entry name" value="GENERAL ODORANT-BINDING PROTEIN 19A"/>
    <property type="match status" value="1"/>
</dbReference>
<protein>
    <submittedName>
        <fullName evidence="3">General odorant-binding protein 72-like</fullName>
    </submittedName>
</protein>
<dbReference type="SUPFAM" id="SSF47565">
    <property type="entry name" value="Insect pheromone/odorant-binding proteins"/>
    <property type="match status" value="1"/>
</dbReference>
<dbReference type="InterPro" id="IPR036728">
    <property type="entry name" value="PBP_GOBP_sf"/>
</dbReference>
<feature type="chain" id="PRO_5046804027" evidence="1">
    <location>
        <begin position="20"/>
        <end position="139"/>
    </location>
</feature>
<keyword evidence="1" id="KW-0732">Signal</keyword>
<proteinExistence type="predicted"/>
<dbReference type="InterPro" id="IPR006170">
    <property type="entry name" value="PBP/GOBP"/>
</dbReference>
<dbReference type="Pfam" id="PF01395">
    <property type="entry name" value="PBP_GOBP"/>
    <property type="match status" value="1"/>
</dbReference>
<dbReference type="SMART" id="SM00708">
    <property type="entry name" value="PhBP"/>
    <property type="match status" value="1"/>
</dbReference>
<keyword evidence="2" id="KW-1185">Reference proteome</keyword>
<feature type="signal peptide" evidence="1">
    <location>
        <begin position="1"/>
        <end position="19"/>
    </location>
</feature>
<evidence type="ECO:0000256" key="1">
    <source>
        <dbReference type="SAM" id="SignalP"/>
    </source>
</evidence>
<gene>
    <name evidence="3" type="primary">LOC108567370</name>
</gene>
<reference evidence="3" key="1">
    <citation type="submission" date="2025-08" db="UniProtKB">
        <authorList>
            <consortium name="RefSeq"/>
        </authorList>
    </citation>
    <scope>IDENTIFICATION</scope>
    <source>
        <tissue evidence="3">Whole Larva</tissue>
    </source>
</reference>
<dbReference type="Proteomes" id="UP000695000">
    <property type="component" value="Unplaced"/>
</dbReference>
<organism evidence="2 3">
    <name type="scientific">Nicrophorus vespilloides</name>
    <name type="common">Boreal carrion beetle</name>
    <dbReference type="NCBI Taxonomy" id="110193"/>
    <lineage>
        <taxon>Eukaryota</taxon>
        <taxon>Metazoa</taxon>
        <taxon>Ecdysozoa</taxon>
        <taxon>Arthropoda</taxon>
        <taxon>Hexapoda</taxon>
        <taxon>Insecta</taxon>
        <taxon>Pterygota</taxon>
        <taxon>Neoptera</taxon>
        <taxon>Endopterygota</taxon>
        <taxon>Coleoptera</taxon>
        <taxon>Polyphaga</taxon>
        <taxon>Staphyliniformia</taxon>
        <taxon>Silphidae</taxon>
        <taxon>Nicrophorinae</taxon>
        <taxon>Nicrophorus</taxon>
    </lineage>
</organism>
<sequence length="139" mass="15415">MSKVVILFILAFATTGIFCADSNVPAVFKVIAKSLRASCLAETGADEDIVNAVNKGEFVNDEKMWCYLKCIFKKMGTIKGDTIDTKKLANGFPEKIRGTYAPGIKHCKDNAPVGADICETVFLFNKCLYEHNPEIYFIF</sequence>